<dbReference type="Proteomes" id="UP000276776">
    <property type="component" value="Unassembled WGS sequence"/>
</dbReference>
<evidence type="ECO:0000313" key="2">
    <source>
        <dbReference type="Proteomes" id="UP000276776"/>
    </source>
</evidence>
<dbReference type="EMBL" id="UYYF01004628">
    <property type="protein sequence ID" value="VDN05962.1"/>
    <property type="molecule type" value="Genomic_DNA"/>
</dbReference>
<organism evidence="3">
    <name type="scientific">Thelazia callipaeda</name>
    <name type="common">Oriental eyeworm</name>
    <name type="synonym">Parasitic nematode</name>
    <dbReference type="NCBI Taxonomy" id="103827"/>
    <lineage>
        <taxon>Eukaryota</taxon>
        <taxon>Metazoa</taxon>
        <taxon>Ecdysozoa</taxon>
        <taxon>Nematoda</taxon>
        <taxon>Chromadorea</taxon>
        <taxon>Rhabditida</taxon>
        <taxon>Spirurina</taxon>
        <taxon>Spiruromorpha</taxon>
        <taxon>Thelazioidea</taxon>
        <taxon>Thelaziidae</taxon>
        <taxon>Thelazia</taxon>
    </lineage>
</organism>
<dbReference type="AlphaFoldDB" id="A0A0N5D5X1"/>
<evidence type="ECO:0000313" key="1">
    <source>
        <dbReference type="EMBL" id="VDN05962.1"/>
    </source>
</evidence>
<name>A0A0N5D5X1_THECL</name>
<reference evidence="1 2" key="2">
    <citation type="submission" date="2018-11" db="EMBL/GenBank/DDBJ databases">
        <authorList>
            <consortium name="Pathogen Informatics"/>
        </authorList>
    </citation>
    <scope>NUCLEOTIDE SEQUENCE [LARGE SCALE GENOMIC DNA]</scope>
</reference>
<reference evidence="3" key="1">
    <citation type="submission" date="2017-02" db="UniProtKB">
        <authorList>
            <consortium name="WormBaseParasite"/>
        </authorList>
    </citation>
    <scope>IDENTIFICATION</scope>
</reference>
<protein>
    <submittedName>
        <fullName evidence="3">Protein aurora borealis</fullName>
    </submittedName>
</protein>
<sequence>MDWITKSAPFQPYKTKNAEAYCTQPLIPNCQLVPQAAAPSSSDNASPSMIECQPLVEENISMANLLTYSPSSSKDYIIGSPTIQNEESFDITLAELQLPELTARIIPEIECCFANDSSFQNEVKMSEFFSPAEVHPYCNEIQASYNPNSVDEVESSSNIYNNEYIGNYEMSTLSQTNHDDDAFDTTGLSTKLPPFKVLVKSILHK</sequence>
<dbReference type="WBParaSite" id="TCLT_0000841601-mRNA-1">
    <property type="protein sequence ID" value="TCLT_0000841601-mRNA-1"/>
    <property type="gene ID" value="TCLT_0000841601"/>
</dbReference>
<keyword evidence="2" id="KW-1185">Reference proteome</keyword>
<evidence type="ECO:0000313" key="3">
    <source>
        <dbReference type="WBParaSite" id="TCLT_0000841601-mRNA-1"/>
    </source>
</evidence>
<gene>
    <name evidence="1" type="ORF">TCLT_LOCUS8405</name>
</gene>
<proteinExistence type="predicted"/>
<accession>A0A0N5D5X1</accession>